<protein>
    <submittedName>
        <fullName evidence="4">ACP phosphodiesterase</fullName>
    </submittedName>
</protein>
<dbReference type="Proteomes" id="UP001304671">
    <property type="component" value="Unassembled WGS sequence"/>
</dbReference>
<evidence type="ECO:0000313" key="5">
    <source>
        <dbReference type="Proteomes" id="UP001304671"/>
    </source>
</evidence>
<comment type="caution">
    <text evidence="4">The sequence shown here is derived from an EMBL/GenBank/DDBJ whole genome shotgun (WGS) entry which is preliminary data.</text>
</comment>
<dbReference type="PANTHER" id="PTHR38764">
    <property type="entry name" value="ACYL CARRIER PROTEIN PHOSPHODIESTERASE"/>
    <property type="match status" value="1"/>
</dbReference>
<dbReference type="Pfam" id="PF04336">
    <property type="entry name" value="ACP_PD"/>
    <property type="match status" value="1"/>
</dbReference>
<proteinExistence type="predicted"/>
<gene>
    <name evidence="4" type="ORF">VB264_05975</name>
</gene>
<accession>A0ABU5QJS7</accession>
<keyword evidence="3" id="KW-0443">Lipid metabolism</keyword>
<evidence type="ECO:0000313" key="4">
    <source>
        <dbReference type="EMBL" id="MEA5257322.1"/>
    </source>
</evidence>
<name>A0ABU5QJS7_9BACT</name>
<organism evidence="4 5">
    <name type="scientific">Arcicella aquatica</name>
    <dbReference type="NCBI Taxonomy" id="217141"/>
    <lineage>
        <taxon>Bacteria</taxon>
        <taxon>Pseudomonadati</taxon>
        <taxon>Bacteroidota</taxon>
        <taxon>Cytophagia</taxon>
        <taxon>Cytophagales</taxon>
        <taxon>Flectobacillaceae</taxon>
        <taxon>Arcicella</taxon>
    </lineage>
</organism>
<keyword evidence="5" id="KW-1185">Reference proteome</keyword>
<sequence>MNFLAHTFLSGDDDDIKIGNLMGDFIKGNLDNEQNSFINEAIKNGIILHRAIDSFTDAHPIVRKSIQRLQPKYHKCAGIVVDVFYDHLLAKTFQHYSPLSLLEYSKAFYALITARKRDMPAKMDRMINSMVTTDWFSGYATYQGIEWSLKGISKRLHFESGIENATEDLKRDYDLYLEEFQVFFPELIVYCQNILAKQQNAKI</sequence>
<keyword evidence="2" id="KW-0378">Hydrolase</keyword>
<dbReference type="PANTHER" id="PTHR38764:SF1">
    <property type="entry name" value="ACYL CARRIER PROTEIN PHOSPHODIESTERASE"/>
    <property type="match status" value="1"/>
</dbReference>
<dbReference type="InterPro" id="IPR007431">
    <property type="entry name" value="ACP_PD"/>
</dbReference>
<dbReference type="EMBL" id="JAYFUL010000006">
    <property type="protein sequence ID" value="MEA5257322.1"/>
    <property type="molecule type" value="Genomic_DNA"/>
</dbReference>
<evidence type="ECO:0000256" key="1">
    <source>
        <dbReference type="ARBA" id="ARBA00022516"/>
    </source>
</evidence>
<reference evidence="4 5" key="1">
    <citation type="submission" date="2023-12" db="EMBL/GenBank/DDBJ databases">
        <title>Novel species of the genus Arcicella isolated from rivers.</title>
        <authorList>
            <person name="Lu H."/>
        </authorList>
    </citation>
    <scope>NUCLEOTIDE SEQUENCE [LARGE SCALE GENOMIC DNA]</scope>
    <source>
        <strain evidence="4 5">LMG 21963</strain>
    </source>
</reference>
<dbReference type="PIRSF" id="PIRSF011489">
    <property type="entry name" value="DUF479"/>
    <property type="match status" value="1"/>
</dbReference>
<evidence type="ECO:0000256" key="2">
    <source>
        <dbReference type="ARBA" id="ARBA00022801"/>
    </source>
</evidence>
<evidence type="ECO:0000256" key="3">
    <source>
        <dbReference type="ARBA" id="ARBA00023098"/>
    </source>
</evidence>
<dbReference type="RefSeq" id="WP_323247620.1">
    <property type="nucleotide sequence ID" value="NZ_JAYFUL010000006.1"/>
</dbReference>
<keyword evidence="1" id="KW-0444">Lipid biosynthesis</keyword>